<feature type="transmembrane region" description="Helical" evidence="1">
    <location>
        <begin position="61"/>
        <end position="79"/>
    </location>
</feature>
<evidence type="ECO:0000313" key="2">
    <source>
        <dbReference type="EMBL" id="NDV61099.1"/>
    </source>
</evidence>
<evidence type="ECO:0008006" key="4">
    <source>
        <dbReference type="Google" id="ProtNLM"/>
    </source>
</evidence>
<name>A0A6B2LYE3_9BACT</name>
<reference evidence="2 3" key="1">
    <citation type="submission" date="2020-02" db="EMBL/GenBank/DDBJ databases">
        <title>Albibacoteraceae fam. nov., the first described family within the subdivision 4 Verrucomicrobia.</title>
        <authorList>
            <person name="Xi F."/>
        </authorList>
    </citation>
    <scope>NUCLEOTIDE SEQUENCE [LARGE SCALE GENOMIC DNA]</scope>
    <source>
        <strain evidence="2 3">CK1056</strain>
    </source>
</reference>
<dbReference type="AlphaFoldDB" id="A0A6B2LYE3"/>
<dbReference type="Proteomes" id="UP000478417">
    <property type="component" value="Unassembled WGS sequence"/>
</dbReference>
<organism evidence="2 3">
    <name type="scientific">Oceanipulchritudo coccoides</name>
    <dbReference type="NCBI Taxonomy" id="2706888"/>
    <lineage>
        <taxon>Bacteria</taxon>
        <taxon>Pseudomonadati</taxon>
        <taxon>Verrucomicrobiota</taxon>
        <taxon>Opitutia</taxon>
        <taxon>Puniceicoccales</taxon>
        <taxon>Oceanipulchritudinaceae</taxon>
        <taxon>Oceanipulchritudo</taxon>
    </lineage>
</organism>
<keyword evidence="1" id="KW-0812">Transmembrane</keyword>
<comment type="caution">
    <text evidence="2">The sequence shown here is derived from an EMBL/GenBank/DDBJ whole genome shotgun (WGS) entry which is preliminary data.</text>
</comment>
<feature type="transmembrane region" description="Helical" evidence="1">
    <location>
        <begin position="21"/>
        <end position="41"/>
    </location>
</feature>
<proteinExistence type="predicted"/>
<protein>
    <recommendedName>
        <fullName evidence="4">Membrane protein YkgB</fullName>
    </recommendedName>
</protein>
<accession>A0A6B2LYE3</accession>
<feature type="transmembrane region" description="Helical" evidence="1">
    <location>
        <begin position="125"/>
        <end position="143"/>
    </location>
</feature>
<keyword evidence="1" id="KW-0472">Membrane</keyword>
<keyword evidence="3" id="KW-1185">Reference proteome</keyword>
<sequence>MTPDVLDQRIIRIMKDFYPTAIRLSFAVIFIWFGILKPLGLSAAEPLVLKTVAWMPFLSPHGWLSVIGWWEVAIGLLFFSHRTTRLAILLLFLQMGGTFLPLFILSEVTFQKGGIPFLPTMEGQYIIKNLMILSGALVLGSHVRTKTKEVNHGLKSSSASQDEHK</sequence>
<feature type="transmembrane region" description="Helical" evidence="1">
    <location>
        <begin position="86"/>
        <end position="105"/>
    </location>
</feature>
<keyword evidence="1" id="KW-1133">Transmembrane helix</keyword>
<dbReference type="RefSeq" id="WP_163961725.1">
    <property type="nucleotide sequence ID" value="NZ_JAAGNX010000001.1"/>
</dbReference>
<dbReference type="EMBL" id="JAAGNX010000001">
    <property type="protein sequence ID" value="NDV61099.1"/>
    <property type="molecule type" value="Genomic_DNA"/>
</dbReference>
<gene>
    <name evidence="2" type="ORF">G0Q06_01405</name>
</gene>
<evidence type="ECO:0000256" key="1">
    <source>
        <dbReference type="SAM" id="Phobius"/>
    </source>
</evidence>
<evidence type="ECO:0000313" key="3">
    <source>
        <dbReference type="Proteomes" id="UP000478417"/>
    </source>
</evidence>